<gene>
    <name evidence="3" type="primary">iorB_2</name>
    <name evidence="3" type="ORF">LuPra_02509</name>
</gene>
<dbReference type="InterPro" id="IPR006311">
    <property type="entry name" value="TAT_signal"/>
</dbReference>
<sequence>MATTLKDQGLDRRAFLQISAVAGGGLLIGLSTPHVAAQGRPGGPGASAESLAPNTYITVHPDNTFTLIAKNPETGQGIRTALPQVIADEFDVDWAQVKIQQADLDPKYGAQFEGGSRAIPSNYQNMRLVGAGGRLVMLAAAAQQWGVPTSELTTKAGVVTHTASKRTATYASLSALAATLPVPEKAAIEAGLKHPRDFTIIGKRIRGVDNLDIVTGRPVFSIDVAFPNMLHAVLVKCDVFGGKAISANLDEIKKLPGIRHAFIVEPATGQGNNSLASGVAIVADSWWLAHDARSSLKVTWDEGAVATQSSTGYLAQARELAARAATAPLPAPTPAPAPGERPTGPPRAVIGDVDAAFRAAAKTIEAEYFFPLLSHAPLEPQNSTAHFHDGKLEIWSPSQIPSKQHPALGAGIPPENVTFHLVRAGGGFGRRLVSEYDVEVARIARTVTEERAAAGQPSVPVKLLWSREDDLAHDQYRPTGFHFFKAGLDASGKLIAYRDFVASTNSVVPANEFPRGFVENVLITSDNVTPFGIPVGALRAPPTNGISFVKQGFIDEVAVAAGKDPLQYRVDLLNNPVGAGATGGFNPVRARGVLEAVRAMSEWDRRGSLPKGTGKGVAFQFAHAGYVAYVVEVSVDAQKAIKVNRVWCAVDIGRQIVNPSHSENLVQGGFIEGMSHLMSWAITIEKGRVVQKNLHQYQPARMPHAPASIEIKFLETDFDPTGLGEPSLPPAVPAITNAIFAATGVRIRSLPLEEQGYRWT</sequence>
<dbReference type="Gene3D" id="3.30.365.10">
    <property type="entry name" value="Aldehyde oxidase/xanthine dehydrogenase, molybdopterin binding domain"/>
    <property type="match status" value="4"/>
</dbReference>
<dbReference type="SUPFAM" id="SSF54665">
    <property type="entry name" value="CO dehydrogenase molybdoprotein N-domain-like"/>
    <property type="match status" value="1"/>
</dbReference>
<dbReference type="PIRSF" id="PIRSF036389">
    <property type="entry name" value="IOR_B"/>
    <property type="match status" value="1"/>
</dbReference>
<dbReference type="KEGG" id="abac:LuPra_02509"/>
<feature type="domain" description="Aldehyde oxidase/xanthine dehydrogenase a/b hammerhead" evidence="2">
    <location>
        <begin position="215"/>
        <end position="304"/>
    </location>
</feature>
<evidence type="ECO:0000313" key="4">
    <source>
        <dbReference type="Proteomes" id="UP000076079"/>
    </source>
</evidence>
<dbReference type="InterPro" id="IPR052516">
    <property type="entry name" value="N-heterocyclic_Hydroxylase"/>
</dbReference>
<keyword evidence="4" id="KW-1185">Reference proteome</keyword>
<organism evidence="3 4">
    <name type="scientific">Luteitalea pratensis</name>
    <dbReference type="NCBI Taxonomy" id="1855912"/>
    <lineage>
        <taxon>Bacteria</taxon>
        <taxon>Pseudomonadati</taxon>
        <taxon>Acidobacteriota</taxon>
        <taxon>Vicinamibacteria</taxon>
        <taxon>Vicinamibacterales</taxon>
        <taxon>Vicinamibacteraceae</taxon>
        <taxon>Luteitalea</taxon>
    </lineage>
</organism>
<dbReference type="InterPro" id="IPR036856">
    <property type="entry name" value="Ald_Oxase/Xan_DH_a/b_sf"/>
</dbReference>
<proteinExistence type="predicted"/>
<feature type="region of interest" description="Disordered" evidence="1">
    <location>
        <begin position="328"/>
        <end position="349"/>
    </location>
</feature>
<evidence type="ECO:0000256" key="1">
    <source>
        <dbReference type="SAM" id="MobiDB-lite"/>
    </source>
</evidence>
<dbReference type="SMART" id="SM01008">
    <property type="entry name" value="Ald_Xan_dh_C"/>
    <property type="match status" value="1"/>
</dbReference>
<dbReference type="InterPro" id="IPR046867">
    <property type="entry name" value="AldOxase/xan_DH_MoCoBD2"/>
</dbReference>
<reference evidence="4" key="2">
    <citation type="submission" date="2016-04" db="EMBL/GenBank/DDBJ databases">
        <title>First Complete Genome Sequence of a Subdivision 6 Acidobacterium.</title>
        <authorList>
            <person name="Huang S."/>
            <person name="Vieira S."/>
            <person name="Bunk B."/>
            <person name="Riedel T."/>
            <person name="Sproeer C."/>
            <person name="Overmann J."/>
        </authorList>
    </citation>
    <scope>NUCLEOTIDE SEQUENCE [LARGE SCALE GENOMIC DNA]</scope>
    <source>
        <strain evidence="4">DSM 100886 HEG_-6_39</strain>
    </source>
</reference>
<dbReference type="InterPro" id="IPR012368">
    <property type="entry name" value="OxRdtase_Mopterin-bd_su_IorB"/>
</dbReference>
<dbReference type="EC" id="1.3.99.16" evidence="3"/>
<dbReference type="OrthoDB" id="9767994at2"/>
<dbReference type="PANTHER" id="PTHR47495">
    <property type="entry name" value="ALDEHYDE DEHYDROGENASE"/>
    <property type="match status" value="1"/>
</dbReference>
<evidence type="ECO:0000313" key="3">
    <source>
        <dbReference type="EMBL" id="AMY09294.1"/>
    </source>
</evidence>
<dbReference type="Pfam" id="PF20256">
    <property type="entry name" value="MoCoBD_2"/>
    <property type="match status" value="2"/>
</dbReference>
<keyword evidence="3" id="KW-0560">Oxidoreductase</keyword>
<dbReference type="InterPro" id="IPR037165">
    <property type="entry name" value="AldOxase/xan_DH_Mopterin-bd_sf"/>
</dbReference>
<feature type="compositionally biased region" description="Pro residues" evidence="1">
    <location>
        <begin position="329"/>
        <end position="345"/>
    </location>
</feature>
<reference evidence="3 4" key="1">
    <citation type="journal article" date="2016" name="Genome Announc.">
        <title>First Complete Genome Sequence of a Subdivision 6 Acidobacterium Strain.</title>
        <authorList>
            <person name="Huang S."/>
            <person name="Vieira S."/>
            <person name="Bunk B."/>
            <person name="Riedel T."/>
            <person name="Sproer C."/>
            <person name="Overmann J."/>
        </authorList>
    </citation>
    <scope>NUCLEOTIDE SEQUENCE [LARGE SCALE GENOMIC DNA]</scope>
    <source>
        <strain evidence="4">DSM 100886 HEG_-6_39</strain>
    </source>
</reference>
<dbReference type="SUPFAM" id="SSF56003">
    <property type="entry name" value="Molybdenum cofactor-binding domain"/>
    <property type="match status" value="2"/>
</dbReference>
<name>A0A143PNF1_LUTPR</name>
<dbReference type="Gene3D" id="3.90.1170.50">
    <property type="entry name" value="Aldehyde oxidase/xanthine dehydrogenase, a/b hammerhead"/>
    <property type="match status" value="1"/>
</dbReference>
<accession>A0A143PNF1</accession>
<dbReference type="GO" id="GO:0047121">
    <property type="term" value="F:isoquinoline 1-oxidoreductase activity"/>
    <property type="evidence" value="ECO:0007669"/>
    <property type="project" value="UniProtKB-EC"/>
</dbReference>
<dbReference type="PATRIC" id="fig|1813736.3.peg.2640"/>
<dbReference type="PROSITE" id="PS51318">
    <property type="entry name" value="TAT"/>
    <property type="match status" value="1"/>
</dbReference>
<dbReference type="RefSeq" id="WP_110171055.1">
    <property type="nucleotide sequence ID" value="NZ_CP015136.1"/>
</dbReference>
<dbReference type="Proteomes" id="UP000076079">
    <property type="component" value="Chromosome"/>
</dbReference>
<dbReference type="InterPro" id="IPR008274">
    <property type="entry name" value="AldOxase/xan_DH_MoCoBD1"/>
</dbReference>
<dbReference type="Pfam" id="PF02738">
    <property type="entry name" value="MoCoBD_1"/>
    <property type="match status" value="1"/>
</dbReference>
<dbReference type="EMBL" id="CP015136">
    <property type="protein sequence ID" value="AMY09294.1"/>
    <property type="molecule type" value="Genomic_DNA"/>
</dbReference>
<dbReference type="PANTHER" id="PTHR47495:SF3">
    <property type="entry name" value="BLR6219 PROTEIN"/>
    <property type="match status" value="1"/>
</dbReference>
<protein>
    <submittedName>
        <fullName evidence="3">Isoquinoline 1-oxidoreductase subunit beta</fullName>
        <ecNumber evidence="3">1.3.99.16</ecNumber>
    </submittedName>
</protein>
<dbReference type="InterPro" id="IPR000674">
    <property type="entry name" value="Ald_Oxase/Xan_DH_a/b"/>
</dbReference>
<dbReference type="AlphaFoldDB" id="A0A143PNF1"/>
<dbReference type="STRING" id="1855912.LuPra_02509"/>
<evidence type="ECO:0000259" key="2">
    <source>
        <dbReference type="SMART" id="SM01008"/>
    </source>
</evidence>